<comment type="caution">
    <text evidence="1">The sequence shown here is derived from an EMBL/GenBank/DDBJ whole genome shotgun (WGS) entry which is preliminary data.</text>
</comment>
<reference evidence="1 2" key="1">
    <citation type="submission" date="2023-03" db="EMBL/GenBank/DDBJ databases">
        <title>NovoSphingobium album sp. nov. isolated from polycyclic aromatic hydrocarbons- and heavy-metal polluted soil.</title>
        <authorList>
            <person name="Liu Z."/>
            <person name="Wang K."/>
        </authorList>
    </citation>
    <scope>NUCLEOTIDE SEQUENCE [LARGE SCALE GENOMIC DNA]</scope>
    <source>
        <strain evidence="1 2">H3SJ31-1</strain>
    </source>
</reference>
<accession>A0ABT5WTT7</accession>
<sequence length="161" mass="17488">MLFHVSIDAHDPRRVATALAGLMGGIATPFPPVAEGSWVAMAGDDRNTLVEVYPRGTRLVEGEGEDELVAVAGEGGPTATHFALATALARQDVFRIALREGWPAKICRRGDMFDVIELWLEGECLVEVLTPEMQAEYLSSMTLAKWQSLMAVFSQRQSVAA</sequence>
<organism evidence="1 2">
    <name type="scientific">Novosphingobium album</name>
    <name type="common">ex Liu et al. 2023</name>
    <dbReference type="NCBI Taxonomy" id="3031130"/>
    <lineage>
        <taxon>Bacteria</taxon>
        <taxon>Pseudomonadati</taxon>
        <taxon>Pseudomonadota</taxon>
        <taxon>Alphaproteobacteria</taxon>
        <taxon>Sphingomonadales</taxon>
        <taxon>Sphingomonadaceae</taxon>
        <taxon>Novosphingobium</taxon>
    </lineage>
</organism>
<name>A0ABT5WTT7_9SPHN</name>
<proteinExistence type="predicted"/>
<dbReference type="RefSeq" id="WP_275229421.1">
    <property type="nucleotide sequence ID" value="NZ_JARESE010000056.1"/>
</dbReference>
<gene>
    <name evidence="1" type="ORF">PYV00_16550</name>
</gene>
<dbReference type="Proteomes" id="UP001216253">
    <property type="component" value="Unassembled WGS sequence"/>
</dbReference>
<dbReference type="EMBL" id="JARESE010000056">
    <property type="protein sequence ID" value="MDE8653311.1"/>
    <property type="molecule type" value="Genomic_DNA"/>
</dbReference>
<protein>
    <submittedName>
        <fullName evidence="1">Uncharacterized protein</fullName>
    </submittedName>
</protein>
<evidence type="ECO:0000313" key="1">
    <source>
        <dbReference type="EMBL" id="MDE8653311.1"/>
    </source>
</evidence>
<evidence type="ECO:0000313" key="2">
    <source>
        <dbReference type="Proteomes" id="UP001216253"/>
    </source>
</evidence>
<keyword evidence="2" id="KW-1185">Reference proteome</keyword>